<evidence type="ECO:0000313" key="1">
    <source>
        <dbReference type="EMBL" id="KIK22732.1"/>
    </source>
</evidence>
<sequence length="62" mass="7001">MALDSYVAVPTNLTTIQLLQANSEKHLFLSICCGPQPGAHSRVWERCTMHSERRYQTARVSP</sequence>
<name>A0A0C9ZJT3_9AGAM</name>
<evidence type="ECO:0000313" key="2">
    <source>
        <dbReference type="Proteomes" id="UP000054018"/>
    </source>
</evidence>
<accession>A0A0C9ZJT3</accession>
<protein>
    <submittedName>
        <fullName evidence="1">Uncharacterized protein</fullName>
    </submittedName>
</protein>
<gene>
    <name evidence="1" type="ORF">PISMIDRAFT_679958</name>
</gene>
<dbReference type="Proteomes" id="UP000054018">
    <property type="component" value="Unassembled WGS sequence"/>
</dbReference>
<dbReference type="EMBL" id="KN833736">
    <property type="protein sequence ID" value="KIK22732.1"/>
    <property type="molecule type" value="Genomic_DNA"/>
</dbReference>
<reference evidence="1 2" key="1">
    <citation type="submission" date="2014-04" db="EMBL/GenBank/DDBJ databases">
        <authorList>
            <consortium name="DOE Joint Genome Institute"/>
            <person name="Kuo A."/>
            <person name="Kohler A."/>
            <person name="Costa M.D."/>
            <person name="Nagy L.G."/>
            <person name="Floudas D."/>
            <person name="Copeland A."/>
            <person name="Barry K.W."/>
            <person name="Cichocki N."/>
            <person name="Veneault-Fourrey C."/>
            <person name="LaButti K."/>
            <person name="Lindquist E.A."/>
            <person name="Lipzen A."/>
            <person name="Lundell T."/>
            <person name="Morin E."/>
            <person name="Murat C."/>
            <person name="Sun H."/>
            <person name="Tunlid A."/>
            <person name="Henrissat B."/>
            <person name="Grigoriev I.V."/>
            <person name="Hibbett D.S."/>
            <person name="Martin F."/>
            <person name="Nordberg H.P."/>
            <person name="Cantor M.N."/>
            <person name="Hua S.X."/>
        </authorList>
    </citation>
    <scope>NUCLEOTIDE SEQUENCE [LARGE SCALE GENOMIC DNA]</scope>
    <source>
        <strain evidence="1 2">441</strain>
    </source>
</reference>
<dbReference type="HOGENOM" id="CLU_2905053_0_0_1"/>
<organism evidence="1 2">
    <name type="scientific">Pisolithus microcarpus 441</name>
    <dbReference type="NCBI Taxonomy" id="765257"/>
    <lineage>
        <taxon>Eukaryota</taxon>
        <taxon>Fungi</taxon>
        <taxon>Dikarya</taxon>
        <taxon>Basidiomycota</taxon>
        <taxon>Agaricomycotina</taxon>
        <taxon>Agaricomycetes</taxon>
        <taxon>Agaricomycetidae</taxon>
        <taxon>Boletales</taxon>
        <taxon>Sclerodermatineae</taxon>
        <taxon>Pisolithaceae</taxon>
        <taxon>Pisolithus</taxon>
    </lineage>
</organism>
<dbReference type="AlphaFoldDB" id="A0A0C9ZJT3"/>
<reference evidence="2" key="2">
    <citation type="submission" date="2015-01" db="EMBL/GenBank/DDBJ databases">
        <title>Evolutionary Origins and Diversification of the Mycorrhizal Mutualists.</title>
        <authorList>
            <consortium name="DOE Joint Genome Institute"/>
            <consortium name="Mycorrhizal Genomics Consortium"/>
            <person name="Kohler A."/>
            <person name="Kuo A."/>
            <person name="Nagy L.G."/>
            <person name="Floudas D."/>
            <person name="Copeland A."/>
            <person name="Barry K.W."/>
            <person name="Cichocki N."/>
            <person name="Veneault-Fourrey C."/>
            <person name="LaButti K."/>
            <person name="Lindquist E.A."/>
            <person name="Lipzen A."/>
            <person name="Lundell T."/>
            <person name="Morin E."/>
            <person name="Murat C."/>
            <person name="Riley R."/>
            <person name="Ohm R."/>
            <person name="Sun H."/>
            <person name="Tunlid A."/>
            <person name="Henrissat B."/>
            <person name="Grigoriev I.V."/>
            <person name="Hibbett D.S."/>
            <person name="Martin F."/>
        </authorList>
    </citation>
    <scope>NUCLEOTIDE SEQUENCE [LARGE SCALE GENOMIC DNA]</scope>
    <source>
        <strain evidence="2">441</strain>
    </source>
</reference>
<proteinExistence type="predicted"/>
<keyword evidence="2" id="KW-1185">Reference proteome</keyword>